<evidence type="ECO:0000313" key="1">
    <source>
        <dbReference type="EMBL" id="CAB4821624.1"/>
    </source>
</evidence>
<proteinExistence type="predicted"/>
<accession>A0A6J6ZLJ5</accession>
<organism evidence="1">
    <name type="scientific">freshwater metagenome</name>
    <dbReference type="NCBI Taxonomy" id="449393"/>
    <lineage>
        <taxon>unclassified sequences</taxon>
        <taxon>metagenomes</taxon>
        <taxon>ecological metagenomes</taxon>
    </lineage>
</organism>
<reference evidence="1" key="1">
    <citation type="submission" date="2020-05" db="EMBL/GenBank/DDBJ databases">
        <authorList>
            <person name="Chiriac C."/>
            <person name="Salcher M."/>
            <person name="Ghai R."/>
            <person name="Kavagutti S V."/>
        </authorList>
    </citation>
    <scope>NUCLEOTIDE SEQUENCE</scope>
</reference>
<dbReference type="EMBL" id="CAFAAY010000102">
    <property type="protein sequence ID" value="CAB4821624.1"/>
    <property type="molecule type" value="Genomic_DNA"/>
</dbReference>
<gene>
    <name evidence="1" type="ORF">UFOPK3124_01068</name>
</gene>
<protein>
    <submittedName>
        <fullName evidence="1">Unannotated protein</fullName>
    </submittedName>
</protein>
<sequence>MRATYFLPSESIAKFLFVNPPDNSSTEVLFFISGTWSRSAPKVASRSVAPGISSGYI</sequence>
<name>A0A6J6ZLJ5_9ZZZZ</name>
<dbReference type="AlphaFoldDB" id="A0A6J6ZLJ5"/>